<feature type="domain" description="CP-type G" evidence="8">
    <location>
        <begin position="160"/>
        <end position="443"/>
    </location>
</feature>
<evidence type="ECO:0000256" key="5">
    <source>
        <dbReference type="ARBA" id="ARBA00023134"/>
    </source>
</evidence>
<reference evidence="10" key="1">
    <citation type="submission" date="2025-08" db="UniProtKB">
        <authorList>
            <consortium name="RefSeq"/>
        </authorList>
    </citation>
    <scope>IDENTIFICATION</scope>
</reference>
<evidence type="ECO:0000256" key="6">
    <source>
        <dbReference type="ARBA" id="ARBA00040145"/>
    </source>
</evidence>
<dbReference type="Proteomes" id="UP000695022">
    <property type="component" value="Unplaced"/>
</dbReference>
<evidence type="ECO:0000256" key="7">
    <source>
        <dbReference type="SAM" id="MobiDB-lite"/>
    </source>
</evidence>
<keyword evidence="4" id="KW-0378">Hydrolase</keyword>
<evidence type="ECO:0000256" key="4">
    <source>
        <dbReference type="ARBA" id="ARBA00022801"/>
    </source>
</evidence>
<keyword evidence="5" id="KW-0342">GTP-binding</keyword>
<dbReference type="InterPro" id="IPR027417">
    <property type="entry name" value="P-loop_NTPase"/>
</dbReference>
<evidence type="ECO:0000256" key="2">
    <source>
        <dbReference type="ARBA" id="ARBA00022490"/>
    </source>
</evidence>
<dbReference type="RefSeq" id="XP_014678756.1">
    <property type="nucleotide sequence ID" value="XM_014823270.1"/>
</dbReference>
<feature type="region of interest" description="Disordered" evidence="7">
    <location>
        <begin position="249"/>
        <end position="293"/>
    </location>
</feature>
<gene>
    <name evidence="10" type="primary">LOC106818573</name>
</gene>
<proteinExistence type="predicted"/>
<evidence type="ECO:0000256" key="1">
    <source>
        <dbReference type="ARBA" id="ARBA00004496"/>
    </source>
</evidence>
<name>A0ABM1F2T5_PRICU</name>
<feature type="compositionally biased region" description="Basic and acidic residues" evidence="7">
    <location>
        <begin position="587"/>
        <end position="597"/>
    </location>
</feature>
<dbReference type="PANTHER" id="PTHR45709">
    <property type="entry name" value="LARGE SUBUNIT GTPASE 1 HOMOLOG-RELATED"/>
    <property type="match status" value="1"/>
</dbReference>
<keyword evidence="2" id="KW-0963">Cytoplasm</keyword>
<evidence type="ECO:0000256" key="3">
    <source>
        <dbReference type="ARBA" id="ARBA00022741"/>
    </source>
</evidence>
<keyword evidence="9" id="KW-1185">Reference proteome</keyword>
<dbReference type="GeneID" id="106818573"/>
<dbReference type="InterPro" id="IPR043358">
    <property type="entry name" value="GNL1-like"/>
</dbReference>
<dbReference type="InterPro" id="IPR030378">
    <property type="entry name" value="G_CP_dom"/>
</dbReference>
<dbReference type="InterPro" id="IPR006073">
    <property type="entry name" value="GTP-bd"/>
</dbReference>
<feature type="compositionally biased region" description="Low complexity" evidence="7">
    <location>
        <begin position="307"/>
        <end position="320"/>
    </location>
</feature>
<dbReference type="CDD" id="cd01857">
    <property type="entry name" value="HSR1_MMR1"/>
    <property type="match status" value="1"/>
</dbReference>
<dbReference type="SUPFAM" id="SSF52540">
    <property type="entry name" value="P-loop containing nucleoside triphosphate hydrolases"/>
    <property type="match status" value="1"/>
</dbReference>
<feature type="compositionally biased region" description="Basic residues" evidence="7">
    <location>
        <begin position="574"/>
        <end position="586"/>
    </location>
</feature>
<keyword evidence="3" id="KW-0547">Nucleotide-binding</keyword>
<protein>
    <recommendedName>
        <fullName evidence="6">Large subunit GTPase 1 homolog</fullName>
    </recommendedName>
</protein>
<accession>A0ABM1F2T5</accession>
<organism evidence="9 10">
    <name type="scientific">Priapulus caudatus</name>
    <name type="common">Priapulid worm</name>
    <dbReference type="NCBI Taxonomy" id="37621"/>
    <lineage>
        <taxon>Eukaryota</taxon>
        <taxon>Metazoa</taxon>
        <taxon>Ecdysozoa</taxon>
        <taxon>Scalidophora</taxon>
        <taxon>Priapulida</taxon>
        <taxon>Priapulimorpha</taxon>
        <taxon>Priapulimorphida</taxon>
        <taxon>Priapulidae</taxon>
        <taxon>Priapulus</taxon>
    </lineage>
</organism>
<evidence type="ECO:0000313" key="10">
    <source>
        <dbReference type="RefSeq" id="XP_014678756.1"/>
    </source>
</evidence>
<evidence type="ECO:0000259" key="8">
    <source>
        <dbReference type="PROSITE" id="PS51721"/>
    </source>
</evidence>
<feature type="compositionally biased region" description="Acidic residues" evidence="7">
    <location>
        <begin position="273"/>
        <end position="292"/>
    </location>
</feature>
<evidence type="ECO:0000313" key="9">
    <source>
        <dbReference type="Proteomes" id="UP000695022"/>
    </source>
</evidence>
<dbReference type="PANTHER" id="PTHR45709:SF2">
    <property type="entry name" value="LARGE SUBUNIT GTPASE 1 HOMOLOG"/>
    <property type="match status" value="1"/>
</dbReference>
<comment type="subcellular location">
    <subcellularLocation>
        <location evidence="1">Cytoplasm</location>
    </subcellularLocation>
</comment>
<dbReference type="Gene3D" id="3.40.50.300">
    <property type="entry name" value="P-loop containing nucleotide triphosphate hydrolases"/>
    <property type="match status" value="2"/>
</dbReference>
<feature type="region of interest" description="Disordered" evidence="7">
    <location>
        <begin position="307"/>
        <end position="329"/>
    </location>
</feature>
<sequence>MGKKNHSSGLGNTIIKNKYSGKARGTAETFLHTSQLDDGYDWNRLNLTSVTEQNTLDEFLSTAELAGREFTAEKRNIKVVDSQTGGLPSTDELLLMQDVQDKHRELLKIPRRPEWDVTTSAEELQQREQKSFLEWRRGLSQLQEMEHICMTPYEKNLEFWRQLWRVIERSDVVIQIVDARDPLLFRCEDLEKYVKEVNPNKLNAILVNKADMLTAAQRQIWLEYFDANNIRAIFFSAMAELEDIKKMEKDMRDGSDSGADADDSSSDESRNADEDEDEDEDEDAEDEDEDDVDVRVGDLRLNAAAESSTAAASVASATHARTPTQVEDVDRECGAVASESCGNGEDTRREATREEEAWRRKLLSRSELLDAFRTMYEGETHVPGVTTIGLVGYPNVGKSSTINALFEEKKVAVSATPGKTKHFQTLLVDETLMLCDCPGLVMPTFIATKADMVLSGILPIDQMRDHVAPTTLLCQRLPRQVFEDIYSIIIKKPQEGEPQDRPATAEELLNSYSYMRGYMTNAGRPDEPRGARILLKDYVKNTSTVHVMGKKAKPVSKHEAAASAAASTEDAKPWKRHNNRNRREKLRRVYSERDADL</sequence>
<feature type="region of interest" description="Disordered" evidence="7">
    <location>
        <begin position="549"/>
        <end position="597"/>
    </location>
</feature>
<dbReference type="PROSITE" id="PS51721">
    <property type="entry name" value="G_CP"/>
    <property type="match status" value="1"/>
</dbReference>
<dbReference type="Pfam" id="PF01926">
    <property type="entry name" value="MMR_HSR1"/>
    <property type="match status" value="1"/>
</dbReference>